<proteinExistence type="predicted"/>
<accession>Q69M86</accession>
<dbReference type="Proteomes" id="UP000000763">
    <property type="component" value="Chromosome 9"/>
</dbReference>
<dbReference type="AlphaFoldDB" id="Q69M86"/>
<reference evidence="2" key="2">
    <citation type="journal article" date="2008" name="Nucleic Acids Res.">
        <title>The rice annotation project database (RAP-DB): 2008 update.</title>
        <authorList>
            <consortium name="The rice annotation project (RAP)"/>
        </authorList>
    </citation>
    <scope>GENOME REANNOTATION</scope>
    <source>
        <strain evidence="2">cv. Nipponbare</strain>
    </source>
</reference>
<organism evidence="1 2">
    <name type="scientific">Oryza sativa subsp. japonica</name>
    <name type="common">Rice</name>
    <dbReference type="NCBI Taxonomy" id="39947"/>
    <lineage>
        <taxon>Eukaryota</taxon>
        <taxon>Viridiplantae</taxon>
        <taxon>Streptophyta</taxon>
        <taxon>Embryophyta</taxon>
        <taxon>Tracheophyta</taxon>
        <taxon>Spermatophyta</taxon>
        <taxon>Magnoliopsida</taxon>
        <taxon>Liliopsida</taxon>
        <taxon>Poales</taxon>
        <taxon>Poaceae</taxon>
        <taxon>BOP clade</taxon>
        <taxon>Oryzoideae</taxon>
        <taxon>Oryzeae</taxon>
        <taxon>Oryzinae</taxon>
        <taxon>Oryza</taxon>
        <taxon>Oryza sativa</taxon>
    </lineage>
</organism>
<protein>
    <submittedName>
        <fullName evidence="1">Uncharacterized protein</fullName>
    </submittedName>
</protein>
<gene>
    <name evidence="1" type="primary">OSJNBa0023G13.15</name>
</gene>
<evidence type="ECO:0000313" key="1">
    <source>
        <dbReference type="EMBL" id="BAD36354.1"/>
    </source>
</evidence>
<dbReference type="EMBL" id="AP005765">
    <property type="protein sequence ID" value="BAD36354.1"/>
    <property type="molecule type" value="Genomic_DNA"/>
</dbReference>
<evidence type="ECO:0000313" key="2">
    <source>
        <dbReference type="Proteomes" id="UP000000763"/>
    </source>
</evidence>
<reference evidence="2" key="1">
    <citation type="journal article" date="2005" name="Nature">
        <title>The map-based sequence of the rice genome.</title>
        <authorList>
            <consortium name="International rice genome sequencing project (IRGSP)"/>
            <person name="Matsumoto T."/>
            <person name="Wu J."/>
            <person name="Kanamori H."/>
            <person name="Katayose Y."/>
            <person name="Fujisawa M."/>
            <person name="Namiki N."/>
            <person name="Mizuno H."/>
            <person name="Yamamoto K."/>
            <person name="Antonio B.A."/>
            <person name="Baba T."/>
            <person name="Sakata K."/>
            <person name="Nagamura Y."/>
            <person name="Aoki H."/>
            <person name="Arikawa K."/>
            <person name="Arita K."/>
            <person name="Bito T."/>
            <person name="Chiden Y."/>
            <person name="Fujitsuka N."/>
            <person name="Fukunaka R."/>
            <person name="Hamada M."/>
            <person name="Harada C."/>
            <person name="Hayashi A."/>
            <person name="Hijishita S."/>
            <person name="Honda M."/>
            <person name="Hosokawa S."/>
            <person name="Ichikawa Y."/>
            <person name="Idonuma A."/>
            <person name="Iijima M."/>
            <person name="Ikeda M."/>
            <person name="Ikeno M."/>
            <person name="Ito K."/>
            <person name="Ito S."/>
            <person name="Ito T."/>
            <person name="Ito Y."/>
            <person name="Ito Y."/>
            <person name="Iwabuchi A."/>
            <person name="Kamiya K."/>
            <person name="Karasawa W."/>
            <person name="Kurita K."/>
            <person name="Katagiri S."/>
            <person name="Kikuta A."/>
            <person name="Kobayashi H."/>
            <person name="Kobayashi N."/>
            <person name="Machita K."/>
            <person name="Maehara T."/>
            <person name="Masukawa M."/>
            <person name="Mizubayashi T."/>
            <person name="Mukai Y."/>
            <person name="Nagasaki H."/>
            <person name="Nagata Y."/>
            <person name="Naito S."/>
            <person name="Nakashima M."/>
            <person name="Nakama Y."/>
            <person name="Nakamichi Y."/>
            <person name="Nakamura M."/>
            <person name="Meguro A."/>
            <person name="Negishi M."/>
            <person name="Ohta I."/>
            <person name="Ohta T."/>
            <person name="Okamoto M."/>
            <person name="Ono N."/>
            <person name="Saji S."/>
            <person name="Sakaguchi M."/>
            <person name="Sakai K."/>
            <person name="Shibata M."/>
            <person name="Shimokawa T."/>
            <person name="Song J."/>
            <person name="Takazaki Y."/>
            <person name="Terasawa K."/>
            <person name="Tsugane M."/>
            <person name="Tsuji K."/>
            <person name="Ueda S."/>
            <person name="Waki K."/>
            <person name="Yamagata H."/>
            <person name="Yamamoto M."/>
            <person name="Yamamoto S."/>
            <person name="Yamane H."/>
            <person name="Yoshiki S."/>
            <person name="Yoshihara R."/>
            <person name="Yukawa K."/>
            <person name="Zhong H."/>
            <person name="Yano M."/>
            <person name="Yuan Q."/>
            <person name="Ouyang S."/>
            <person name="Liu J."/>
            <person name="Jones K.M."/>
            <person name="Gansberger K."/>
            <person name="Moffat K."/>
            <person name="Hill J."/>
            <person name="Bera J."/>
            <person name="Fadrosh D."/>
            <person name="Jin S."/>
            <person name="Johri S."/>
            <person name="Kim M."/>
            <person name="Overton L."/>
            <person name="Reardon M."/>
            <person name="Tsitrin T."/>
            <person name="Vuong H."/>
            <person name="Weaver B."/>
            <person name="Ciecko A."/>
            <person name="Tallon L."/>
            <person name="Jackson J."/>
            <person name="Pai G."/>
            <person name="Aken S.V."/>
            <person name="Utterback T."/>
            <person name="Reidmuller S."/>
            <person name="Feldblyum T."/>
            <person name="Hsiao J."/>
            <person name="Zismann V."/>
            <person name="Iobst S."/>
            <person name="de Vazeille A.R."/>
            <person name="Buell C.R."/>
            <person name="Ying K."/>
            <person name="Li Y."/>
            <person name="Lu T."/>
            <person name="Huang Y."/>
            <person name="Zhao Q."/>
            <person name="Feng Q."/>
            <person name="Zhang L."/>
            <person name="Zhu J."/>
            <person name="Weng Q."/>
            <person name="Mu J."/>
            <person name="Lu Y."/>
            <person name="Fan D."/>
            <person name="Liu Y."/>
            <person name="Guan J."/>
            <person name="Zhang Y."/>
            <person name="Yu S."/>
            <person name="Liu X."/>
            <person name="Zhang Y."/>
            <person name="Hong G."/>
            <person name="Han B."/>
            <person name="Choisne N."/>
            <person name="Demange N."/>
            <person name="Orjeda G."/>
            <person name="Samain S."/>
            <person name="Cattolico L."/>
            <person name="Pelletier E."/>
            <person name="Couloux A."/>
            <person name="Segurens B."/>
            <person name="Wincker P."/>
            <person name="D'Hont A."/>
            <person name="Scarpelli C."/>
            <person name="Weissenbach J."/>
            <person name="Salanoubat M."/>
            <person name="Quetier F."/>
            <person name="Yu Y."/>
            <person name="Kim H.R."/>
            <person name="Rambo T."/>
            <person name="Currie J."/>
            <person name="Collura K."/>
            <person name="Luo M."/>
            <person name="Yang T."/>
            <person name="Ammiraju J.S.S."/>
            <person name="Engler F."/>
            <person name="Soderlund C."/>
            <person name="Wing R.A."/>
            <person name="Palmer L.E."/>
            <person name="de la Bastide M."/>
            <person name="Spiegel L."/>
            <person name="Nascimento L."/>
            <person name="Zutavern T."/>
            <person name="O'Shaughnessy A."/>
            <person name="Dike S."/>
            <person name="Dedhia N."/>
            <person name="Preston R."/>
            <person name="Balija V."/>
            <person name="McCombie W.R."/>
            <person name="Chow T."/>
            <person name="Chen H."/>
            <person name="Chung M."/>
            <person name="Chen C."/>
            <person name="Shaw J."/>
            <person name="Wu H."/>
            <person name="Hsiao K."/>
            <person name="Chao Y."/>
            <person name="Chu M."/>
            <person name="Cheng C."/>
            <person name="Hour A."/>
            <person name="Lee P."/>
            <person name="Lin S."/>
            <person name="Lin Y."/>
            <person name="Liou J."/>
            <person name="Liu S."/>
            <person name="Hsing Y."/>
            <person name="Raghuvanshi S."/>
            <person name="Mohanty A."/>
            <person name="Bharti A.K."/>
            <person name="Gaur A."/>
            <person name="Gupta V."/>
            <person name="Kumar D."/>
            <person name="Ravi V."/>
            <person name="Vij S."/>
            <person name="Kapur A."/>
            <person name="Khurana P."/>
            <person name="Khurana P."/>
            <person name="Khurana J.P."/>
            <person name="Tyagi A.K."/>
            <person name="Gaikwad K."/>
            <person name="Singh A."/>
            <person name="Dalal V."/>
            <person name="Srivastava S."/>
            <person name="Dixit A."/>
            <person name="Pal A.K."/>
            <person name="Ghazi I.A."/>
            <person name="Yadav M."/>
            <person name="Pandit A."/>
            <person name="Bhargava A."/>
            <person name="Sureshbabu K."/>
            <person name="Batra K."/>
            <person name="Sharma T.R."/>
            <person name="Mohapatra T."/>
            <person name="Singh N.K."/>
            <person name="Messing J."/>
            <person name="Nelson A.B."/>
            <person name="Fuks G."/>
            <person name="Kavchok S."/>
            <person name="Keizer G."/>
            <person name="Linton E."/>
            <person name="Llaca V."/>
            <person name="Song R."/>
            <person name="Tanyolac B."/>
            <person name="Young S."/>
            <person name="Ho-Il K."/>
            <person name="Hahn J.H."/>
            <person name="Sangsakoo G."/>
            <person name="Vanavichit A."/>
            <person name="de Mattos Luiz.A.T."/>
            <person name="Zimmer P.D."/>
            <person name="Malone G."/>
            <person name="Dellagostin O."/>
            <person name="de Oliveira A.C."/>
            <person name="Bevan M."/>
            <person name="Bancroft I."/>
            <person name="Minx P."/>
            <person name="Cordum H."/>
            <person name="Wilson R."/>
            <person name="Cheng Z."/>
            <person name="Jin W."/>
            <person name="Jiang J."/>
            <person name="Leong S.A."/>
            <person name="Iwama H."/>
            <person name="Gojobori T."/>
            <person name="Itoh T."/>
            <person name="Niimura Y."/>
            <person name="Fujii Y."/>
            <person name="Habara T."/>
            <person name="Sakai H."/>
            <person name="Sato Y."/>
            <person name="Wilson G."/>
            <person name="Kumar K."/>
            <person name="McCouch S."/>
            <person name="Juretic N."/>
            <person name="Hoen D."/>
            <person name="Wright S."/>
            <person name="Bruskiewich R."/>
            <person name="Bureau T."/>
            <person name="Miyao A."/>
            <person name="Hirochika H."/>
            <person name="Nishikawa T."/>
            <person name="Kadowaki K."/>
            <person name="Sugiura M."/>
            <person name="Burr B."/>
            <person name="Sasaki T."/>
        </authorList>
    </citation>
    <scope>NUCLEOTIDE SEQUENCE [LARGE SCALE GENOMIC DNA]</scope>
    <source>
        <strain evidence="2">cv. Nipponbare</strain>
    </source>
</reference>
<name>Q69M86_ORYSJ</name>
<sequence>MACARWRATGPCPDPAEAPAPNPDLAAVAVPCQDAAAVVAGTAVTAAAQPISPDFASSLTATSRRQPAHSQLALPIAGPGLAAADFWESFYPWMTTTSMRQQEEVTMATSSAWRIWPRQLVRRRHRKPLFVESPSLWYALDREH</sequence>